<gene>
    <name evidence="1" type="ORF">DPMN_072371</name>
</gene>
<reference evidence="1" key="2">
    <citation type="submission" date="2020-11" db="EMBL/GenBank/DDBJ databases">
        <authorList>
            <person name="McCartney M.A."/>
            <person name="Auch B."/>
            <person name="Kono T."/>
            <person name="Mallez S."/>
            <person name="Becker A."/>
            <person name="Gohl D.M."/>
            <person name="Silverstein K.A.T."/>
            <person name="Koren S."/>
            <person name="Bechman K.B."/>
            <person name="Herman A."/>
            <person name="Abrahante J.E."/>
            <person name="Garbe J."/>
        </authorList>
    </citation>
    <scope>NUCLEOTIDE SEQUENCE</scope>
    <source>
        <strain evidence="1">Duluth1</strain>
        <tissue evidence="1">Whole animal</tissue>
    </source>
</reference>
<evidence type="ECO:0000313" key="1">
    <source>
        <dbReference type="EMBL" id="KAH3712619.1"/>
    </source>
</evidence>
<name>A0A9D3Z997_DREPO</name>
<proteinExistence type="predicted"/>
<dbReference type="Proteomes" id="UP000828390">
    <property type="component" value="Unassembled WGS sequence"/>
</dbReference>
<protein>
    <submittedName>
        <fullName evidence="1">Uncharacterized protein</fullName>
    </submittedName>
</protein>
<keyword evidence="2" id="KW-1185">Reference proteome</keyword>
<comment type="caution">
    <text evidence="1">The sequence shown here is derived from an EMBL/GenBank/DDBJ whole genome shotgun (WGS) entry which is preliminary data.</text>
</comment>
<sequence length="161" mass="18564">MNVEQNIQRVSKRPGGHYVEGETRNAGAVADFELLCYDIWSITSLLNLLTTNKPMDHTECHLQHSLSATRRHSFNHNVEMLLDYVLERQNPYTVTVNVPVPLHILLTKLAVDKEVAVRLLKCIESGDRVYRAYRQERIVEKAKKISSTISKRKLPKFTDHL</sequence>
<evidence type="ECO:0000313" key="2">
    <source>
        <dbReference type="Proteomes" id="UP000828390"/>
    </source>
</evidence>
<reference evidence="1" key="1">
    <citation type="journal article" date="2019" name="bioRxiv">
        <title>The Genome of the Zebra Mussel, Dreissena polymorpha: A Resource for Invasive Species Research.</title>
        <authorList>
            <person name="McCartney M.A."/>
            <person name="Auch B."/>
            <person name="Kono T."/>
            <person name="Mallez S."/>
            <person name="Zhang Y."/>
            <person name="Obille A."/>
            <person name="Becker A."/>
            <person name="Abrahante J.E."/>
            <person name="Garbe J."/>
            <person name="Badalamenti J.P."/>
            <person name="Herman A."/>
            <person name="Mangelson H."/>
            <person name="Liachko I."/>
            <person name="Sullivan S."/>
            <person name="Sone E.D."/>
            <person name="Koren S."/>
            <person name="Silverstein K.A.T."/>
            <person name="Beckman K.B."/>
            <person name="Gohl D.M."/>
        </authorList>
    </citation>
    <scope>NUCLEOTIDE SEQUENCE</scope>
    <source>
        <strain evidence="1">Duluth1</strain>
        <tissue evidence="1">Whole animal</tissue>
    </source>
</reference>
<dbReference type="EMBL" id="JAIWYP010000014">
    <property type="protein sequence ID" value="KAH3712619.1"/>
    <property type="molecule type" value="Genomic_DNA"/>
</dbReference>
<dbReference type="AlphaFoldDB" id="A0A9D3Z997"/>
<organism evidence="1 2">
    <name type="scientific">Dreissena polymorpha</name>
    <name type="common">Zebra mussel</name>
    <name type="synonym">Mytilus polymorpha</name>
    <dbReference type="NCBI Taxonomy" id="45954"/>
    <lineage>
        <taxon>Eukaryota</taxon>
        <taxon>Metazoa</taxon>
        <taxon>Spiralia</taxon>
        <taxon>Lophotrochozoa</taxon>
        <taxon>Mollusca</taxon>
        <taxon>Bivalvia</taxon>
        <taxon>Autobranchia</taxon>
        <taxon>Heteroconchia</taxon>
        <taxon>Euheterodonta</taxon>
        <taxon>Imparidentia</taxon>
        <taxon>Neoheterodontei</taxon>
        <taxon>Myida</taxon>
        <taxon>Dreissenoidea</taxon>
        <taxon>Dreissenidae</taxon>
        <taxon>Dreissena</taxon>
    </lineage>
</organism>
<accession>A0A9D3Z997</accession>